<dbReference type="Pfam" id="PF02602">
    <property type="entry name" value="HEM4"/>
    <property type="match status" value="1"/>
</dbReference>
<dbReference type="UniPathway" id="UPA00251">
    <property type="reaction ID" value="UER00320"/>
</dbReference>
<dbReference type="Proteomes" id="UP000027265">
    <property type="component" value="Unassembled WGS sequence"/>
</dbReference>
<dbReference type="SUPFAM" id="SSF69618">
    <property type="entry name" value="HemD-like"/>
    <property type="match status" value="1"/>
</dbReference>
<dbReference type="Gene3D" id="3.40.50.10090">
    <property type="match status" value="2"/>
</dbReference>
<name>A0A067PQ53_9AGAM</name>
<sequence length="277" mass="29840">MALPNVILLRSPSSSGPDPYESEFSTRNYHPFSVSVLETALTNLGELTAIVSDGPKSRNLVGVIITSARACEAWKSVVGTLVGNPTLDSVHETEDLDTDWTSVPFYVVGESTASSLLDIHKEYHTPLAPTDVRGGAESGTSERLAHFILEDLPTTGEGRKLLYLTGDKNRDTLPKILMDGGVTLESLQVYGTRGSSTFEHDLAAFVTPILRKRFQLSPSTESSTSTSISTLAIPRIAAIGPTTSTYLRDALHIPVHVVSPRPKAEDLAQAIDAFDHP</sequence>
<accession>A0A067PQ53</accession>
<dbReference type="InterPro" id="IPR039793">
    <property type="entry name" value="UROS/Hem4"/>
</dbReference>
<feature type="domain" description="Tetrapyrrole biosynthesis uroporphyrinogen III synthase" evidence="1">
    <location>
        <begin position="21"/>
        <end position="268"/>
    </location>
</feature>
<evidence type="ECO:0000313" key="2">
    <source>
        <dbReference type="EMBL" id="KDQ52451.1"/>
    </source>
</evidence>
<dbReference type="EMBL" id="KL197740">
    <property type="protein sequence ID" value="KDQ52451.1"/>
    <property type="molecule type" value="Genomic_DNA"/>
</dbReference>
<dbReference type="PANTHER" id="PTHR12390:SF0">
    <property type="entry name" value="UROPORPHYRINOGEN-III SYNTHASE"/>
    <property type="match status" value="1"/>
</dbReference>
<protein>
    <recommendedName>
        <fullName evidence="1">Tetrapyrrole biosynthesis uroporphyrinogen III synthase domain-containing protein</fullName>
    </recommendedName>
</protein>
<dbReference type="FunCoup" id="A0A067PQ53">
    <property type="interactions" value="293"/>
</dbReference>
<dbReference type="InterPro" id="IPR036108">
    <property type="entry name" value="4pyrrol_syn_uPrphyn_synt_sf"/>
</dbReference>
<dbReference type="GO" id="GO:0005829">
    <property type="term" value="C:cytosol"/>
    <property type="evidence" value="ECO:0007669"/>
    <property type="project" value="TreeGrafter"/>
</dbReference>
<dbReference type="InterPro" id="IPR003754">
    <property type="entry name" value="4pyrrol_synth_uPrphyn_synth"/>
</dbReference>
<dbReference type="AlphaFoldDB" id="A0A067PQ53"/>
<proteinExistence type="predicted"/>
<dbReference type="GO" id="GO:0004852">
    <property type="term" value="F:uroporphyrinogen-III synthase activity"/>
    <property type="evidence" value="ECO:0007669"/>
    <property type="project" value="InterPro"/>
</dbReference>
<dbReference type="GO" id="GO:0006782">
    <property type="term" value="P:protoporphyrinogen IX biosynthetic process"/>
    <property type="evidence" value="ECO:0007669"/>
    <property type="project" value="UniProtKB-UniPathway"/>
</dbReference>
<keyword evidence="3" id="KW-1185">Reference proteome</keyword>
<dbReference type="PANTHER" id="PTHR12390">
    <property type="entry name" value="UROPORPHYRINOGEN III SYNTHASE"/>
    <property type="match status" value="1"/>
</dbReference>
<organism evidence="2 3">
    <name type="scientific">Jaapia argillacea MUCL 33604</name>
    <dbReference type="NCBI Taxonomy" id="933084"/>
    <lineage>
        <taxon>Eukaryota</taxon>
        <taxon>Fungi</taxon>
        <taxon>Dikarya</taxon>
        <taxon>Basidiomycota</taxon>
        <taxon>Agaricomycotina</taxon>
        <taxon>Agaricomycetes</taxon>
        <taxon>Agaricomycetidae</taxon>
        <taxon>Jaapiales</taxon>
        <taxon>Jaapiaceae</taxon>
        <taxon>Jaapia</taxon>
    </lineage>
</organism>
<dbReference type="STRING" id="933084.A0A067PQ53"/>
<dbReference type="GO" id="GO:0006780">
    <property type="term" value="P:uroporphyrinogen III biosynthetic process"/>
    <property type="evidence" value="ECO:0007669"/>
    <property type="project" value="InterPro"/>
</dbReference>
<dbReference type="CDD" id="cd06578">
    <property type="entry name" value="HemD"/>
    <property type="match status" value="1"/>
</dbReference>
<dbReference type="OrthoDB" id="5595751at2759"/>
<reference evidence="3" key="1">
    <citation type="journal article" date="2014" name="Proc. Natl. Acad. Sci. U.S.A.">
        <title>Extensive sampling of basidiomycete genomes demonstrates inadequacy of the white-rot/brown-rot paradigm for wood decay fungi.</title>
        <authorList>
            <person name="Riley R."/>
            <person name="Salamov A.A."/>
            <person name="Brown D.W."/>
            <person name="Nagy L.G."/>
            <person name="Floudas D."/>
            <person name="Held B.W."/>
            <person name="Levasseur A."/>
            <person name="Lombard V."/>
            <person name="Morin E."/>
            <person name="Otillar R."/>
            <person name="Lindquist E.A."/>
            <person name="Sun H."/>
            <person name="LaButti K.M."/>
            <person name="Schmutz J."/>
            <person name="Jabbour D."/>
            <person name="Luo H."/>
            <person name="Baker S.E."/>
            <person name="Pisabarro A.G."/>
            <person name="Walton J.D."/>
            <person name="Blanchette R.A."/>
            <person name="Henrissat B."/>
            <person name="Martin F."/>
            <person name="Cullen D."/>
            <person name="Hibbett D.S."/>
            <person name="Grigoriev I.V."/>
        </authorList>
    </citation>
    <scope>NUCLEOTIDE SEQUENCE [LARGE SCALE GENOMIC DNA]</scope>
    <source>
        <strain evidence="3">MUCL 33604</strain>
    </source>
</reference>
<dbReference type="InParanoid" id="A0A067PQ53"/>
<evidence type="ECO:0000259" key="1">
    <source>
        <dbReference type="Pfam" id="PF02602"/>
    </source>
</evidence>
<evidence type="ECO:0000313" key="3">
    <source>
        <dbReference type="Proteomes" id="UP000027265"/>
    </source>
</evidence>
<gene>
    <name evidence="2" type="ORF">JAAARDRAFT_61977</name>
</gene>
<dbReference type="HOGENOM" id="CLU_051874_0_1_1"/>